<evidence type="ECO:0000313" key="3">
    <source>
        <dbReference type="Proteomes" id="UP000241201"/>
    </source>
</evidence>
<dbReference type="Proteomes" id="UP001198439">
    <property type="component" value="Unassembled WGS sequence"/>
</dbReference>
<dbReference type="NCBIfam" id="NF003353">
    <property type="entry name" value="PRK04387.1"/>
    <property type="match status" value="1"/>
</dbReference>
<dbReference type="SUPFAM" id="SSF158504">
    <property type="entry name" value="BH2638-like"/>
    <property type="match status" value="1"/>
</dbReference>
<dbReference type="Pfam" id="PF05256">
    <property type="entry name" value="UPF0223"/>
    <property type="match status" value="1"/>
</dbReference>
<dbReference type="AlphaFoldDB" id="A0A2T3FY73"/>
<dbReference type="EMBL" id="JAJDKZ010000029">
    <property type="protein sequence ID" value="MCB8610930.1"/>
    <property type="molecule type" value="Genomic_DNA"/>
</dbReference>
<comment type="caution">
    <text evidence="2">The sequence shown here is derived from an EMBL/GenBank/DDBJ whole genome shotgun (WGS) entry which is preliminary data.</text>
</comment>
<dbReference type="InterPro" id="IPR023324">
    <property type="entry name" value="BH2638-like_sf"/>
</dbReference>
<gene>
    <name evidence="2" type="ORF">C7U55_07820</name>
    <name evidence="1" type="ORF">LJD69_10025</name>
</gene>
<dbReference type="Proteomes" id="UP000241201">
    <property type="component" value="Unassembled WGS sequence"/>
</dbReference>
<reference evidence="3" key="1">
    <citation type="submission" date="2018-03" db="EMBL/GenBank/DDBJ databases">
        <title>Lachnoclostridium SNUG30370 gen.nov., sp.nov., isolated from human faeces.</title>
        <authorList>
            <person name="Seo B."/>
            <person name="Jeon K."/>
            <person name="Ko G."/>
        </authorList>
    </citation>
    <scope>NUCLEOTIDE SEQUENCE [LARGE SCALE GENOMIC DNA]</scope>
    <source>
        <strain evidence="3">SNUG30370</strain>
    </source>
</reference>
<dbReference type="GeneID" id="77470994"/>
<reference evidence="2" key="2">
    <citation type="journal article" date="2019" name="Int. J. Syst. Evol. Microbiol.">
        <title>Faecalibacillus intestinalis gen. nov., sp. nov. and Faecalibacillus faecis sp. nov., isolated from human faeces.</title>
        <authorList>
            <person name="Seo B."/>
            <person name="Jeon K."/>
            <person name="Baek I."/>
            <person name="Lee Y.M."/>
            <person name="Baek K."/>
            <person name="Ko G."/>
        </authorList>
    </citation>
    <scope>NUCLEOTIDE SEQUENCE</scope>
    <source>
        <strain evidence="2">SNUG30370</strain>
    </source>
</reference>
<dbReference type="PIRSF" id="PIRSF037260">
    <property type="entry name" value="UPF0223"/>
    <property type="match status" value="1"/>
</dbReference>
<evidence type="ECO:0000313" key="1">
    <source>
        <dbReference type="EMBL" id="MCB8610930.1"/>
    </source>
</evidence>
<accession>A0A2T3FY73</accession>
<dbReference type="InterPro" id="IPR007920">
    <property type="entry name" value="UPF0223"/>
</dbReference>
<reference evidence="1" key="3">
    <citation type="submission" date="2021-10" db="EMBL/GenBank/DDBJ databases">
        <title>Collection of gut derived symbiotic bacterial strains cultured from healthy donors.</title>
        <authorList>
            <person name="Lin H."/>
            <person name="Littmann E."/>
            <person name="Kohout C."/>
            <person name="Pamer E.G."/>
        </authorList>
    </citation>
    <scope>NUCLEOTIDE SEQUENCE</scope>
    <source>
        <strain evidence="1">DFI.4.48</strain>
    </source>
</reference>
<dbReference type="Gene3D" id="1.10.220.80">
    <property type="entry name" value="BH2638-like"/>
    <property type="match status" value="1"/>
</dbReference>
<dbReference type="RefSeq" id="WP_048923493.1">
    <property type="nucleotide sequence ID" value="NZ_DAWBWI010000265.1"/>
</dbReference>
<dbReference type="EMBL" id="PYLP01000008">
    <property type="protein sequence ID" value="PST40216.1"/>
    <property type="molecule type" value="Genomic_DNA"/>
</dbReference>
<sequence>MDYNYPLDYTWSTEDIVDVVALYNAVEQAYEEGIDKKDFLDAYRKFKNVVGTKSEEKQLDKAFEEVSGYSIYKVFKASQEKDWIKM</sequence>
<evidence type="ECO:0000313" key="2">
    <source>
        <dbReference type="EMBL" id="PST40216.1"/>
    </source>
</evidence>
<proteinExistence type="predicted"/>
<organism evidence="2 3">
    <name type="scientific">Faecalibacillus faecis</name>
    <dbReference type="NCBI Taxonomy" id="1982628"/>
    <lineage>
        <taxon>Bacteria</taxon>
        <taxon>Bacillati</taxon>
        <taxon>Bacillota</taxon>
        <taxon>Erysipelotrichia</taxon>
        <taxon>Erysipelotrichales</taxon>
        <taxon>Coprobacillaceae</taxon>
        <taxon>Faecalibacillus</taxon>
    </lineage>
</organism>
<keyword evidence="3" id="KW-1185">Reference proteome</keyword>
<name>A0A2T3FY73_9FIRM</name>
<protein>
    <submittedName>
        <fullName evidence="1">UPF0223 family protein</fullName>
    </submittedName>
</protein>